<evidence type="ECO:0000313" key="3">
    <source>
        <dbReference type="Proteomes" id="UP001189429"/>
    </source>
</evidence>
<evidence type="ECO:0000259" key="1">
    <source>
        <dbReference type="Pfam" id="PF00026"/>
    </source>
</evidence>
<sequence length="299" mass="32863">EDLECFAQAVRRLCLRRHQRGAAGNRRQRAVQAADLRRSAVQLLGWQCEGPDAGGAARHGQLGPLVLLGQLQQLPQGGDLQVTHQTMILVDTMGETDTHLKADGILGLGPESVASDTFVAKLFLQYPELPKQFSFFLSRFLEQPSHLLIGEADLASYSKESAFQYSTSWHGSRSRTWLAGMWSIGWTGTDVIAYNASGGMDPTLVMGMPTLVDSGTSLIVVSAGIYDRLVPELAWRMGSCRHNDEEDILECQCPPLNDLSKLPWLALTFVDESGEHFVLSMAPDEYIIEAAGEDYPGQR</sequence>
<protein>
    <recommendedName>
        <fullName evidence="1">Peptidase A1 domain-containing protein</fullName>
    </recommendedName>
</protein>
<dbReference type="InterPro" id="IPR033121">
    <property type="entry name" value="PEPTIDASE_A1"/>
</dbReference>
<dbReference type="EMBL" id="CAUYUJ010005967">
    <property type="protein sequence ID" value="CAK0815638.1"/>
    <property type="molecule type" value="Genomic_DNA"/>
</dbReference>
<organism evidence="2 3">
    <name type="scientific">Prorocentrum cordatum</name>
    <dbReference type="NCBI Taxonomy" id="2364126"/>
    <lineage>
        <taxon>Eukaryota</taxon>
        <taxon>Sar</taxon>
        <taxon>Alveolata</taxon>
        <taxon>Dinophyceae</taxon>
        <taxon>Prorocentrales</taxon>
        <taxon>Prorocentraceae</taxon>
        <taxon>Prorocentrum</taxon>
    </lineage>
</organism>
<feature type="domain" description="Peptidase A1" evidence="1">
    <location>
        <begin position="78"/>
        <end position="234"/>
    </location>
</feature>
<evidence type="ECO:0000313" key="2">
    <source>
        <dbReference type="EMBL" id="CAK0815638.1"/>
    </source>
</evidence>
<dbReference type="InterPro" id="IPR034164">
    <property type="entry name" value="Pepsin-like_dom"/>
</dbReference>
<gene>
    <name evidence="2" type="ORF">PCOR1329_LOCUS18868</name>
</gene>
<reference evidence="2" key="1">
    <citation type="submission" date="2023-10" db="EMBL/GenBank/DDBJ databases">
        <authorList>
            <person name="Chen Y."/>
            <person name="Shah S."/>
            <person name="Dougan E. K."/>
            <person name="Thang M."/>
            <person name="Chan C."/>
        </authorList>
    </citation>
    <scope>NUCLEOTIDE SEQUENCE [LARGE SCALE GENOMIC DNA]</scope>
</reference>
<feature type="non-terminal residue" evidence="2">
    <location>
        <position position="1"/>
    </location>
</feature>
<keyword evidence="3" id="KW-1185">Reference proteome</keyword>
<dbReference type="Gene3D" id="2.40.70.10">
    <property type="entry name" value="Acid Proteases"/>
    <property type="match status" value="1"/>
</dbReference>
<comment type="caution">
    <text evidence="2">The sequence shown here is derived from an EMBL/GenBank/DDBJ whole genome shotgun (WGS) entry which is preliminary data.</text>
</comment>
<name>A0ABN9R9Q0_9DINO</name>
<dbReference type="InterPro" id="IPR021109">
    <property type="entry name" value="Peptidase_aspartic_dom_sf"/>
</dbReference>
<dbReference type="Pfam" id="PF00026">
    <property type="entry name" value="Asp"/>
    <property type="match status" value="1"/>
</dbReference>
<proteinExistence type="predicted"/>
<dbReference type="SUPFAM" id="SSF50630">
    <property type="entry name" value="Acid proteases"/>
    <property type="match status" value="1"/>
</dbReference>
<feature type="non-terminal residue" evidence="2">
    <location>
        <position position="299"/>
    </location>
</feature>
<accession>A0ABN9R9Q0</accession>
<dbReference type="CDD" id="cd05471">
    <property type="entry name" value="pepsin_like"/>
    <property type="match status" value="1"/>
</dbReference>
<dbReference type="Proteomes" id="UP001189429">
    <property type="component" value="Unassembled WGS sequence"/>
</dbReference>